<organism evidence="1 2">
    <name type="scientific">Aerophobetes bacterium</name>
    <dbReference type="NCBI Taxonomy" id="2030807"/>
    <lineage>
        <taxon>Bacteria</taxon>
        <taxon>Candidatus Aerophobota</taxon>
    </lineage>
</organism>
<accession>A0A662D5P5</accession>
<evidence type="ECO:0000313" key="1">
    <source>
        <dbReference type="EMBL" id="RLE07977.1"/>
    </source>
</evidence>
<evidence type="ECO:0000313" key="2">
    <source>
        <dbReference type="Proteomes" id="UP000277457"/>
    </source>
</evidence>
<protein>
    <submittedName>
        <fullName evidence="1">Uncharacterized protein</fullName>
    </submittedName>
</protein>
<name>A0A662D5P5_UNCAE</name>
<dbReference type="EMBL" id="QMPY01000054">
    <property type="protein sequence ID" value="RLE07977.1"/>
    <property type="molecule type" value="Genomic_DNA"/>
</dbReference>
<reference evidence="1 2" key="1">
    <citation type="submission" date="2018-06" db="EMBL/GenBank/DDBJ databases">
        <title>Extensive metabolic versatility and redundancy in microbially diverse, dynamic hydrothermal sediments.</title>
        <authorList>
            <person name="Dombrowski N."/>
            <person name="Teske A."/>
            <person name="Baker B.J."/>
        </authorList>
    </citation>
    <scope>NUCLEOTIDE SEQUENCE [LARGE SCALE GENOMIC DNA]</scope>
    <source>
        <strain evidence="1">B7_G13</strain>
    </source>
</reference>
<dbReference type="Proteomes" id="UP000277457">
    <property type="component" value="Unassembled WGS sequence"/>
</dbReference>
<proteinExistence type="predicted"/>
<dbReference type="AlphaFoldDB" id="A0A662D5P5"/>
<comment type="caution">
    <text evidence="1">The sequence shown here is derived from an EMBL/GenBank/DDBJ whole genome shotgun (WGS) entry which is preliminary data.</text>
</comment>
<sequence length="156" mass="18111">MNPLKRKALKRFGEALDGSLGWVRKEPIVMWNCSSEERKLLGYKRADKPITNFAQWVSRPFYATFVPSALYRIAKNLHKAKVSFAELCNFTQEYIVEHKLTPFESGIATDVLAIISTEKLSLDWDSFWEQHHTKDTDTFIKLVEREKAREFAKVVA</sequence>
<gene>
    <name evidence="1" type="ORF">DRZ78_02025</name>
</gene>